<gene>
    <name evidence="1" type="ORF">Fmac_018858</name>
</gene>
<organism evidence="1 2">
    <name type="scientific">Flemingia macrophylla</name>
    <dbReference type="NCBI Taxonomy" id="520843"/>
    <lineage>
        <taxon>Eukaryota</taxon>
        <taxon>Viridiplantae</taxon>
        <taxon>Streptophyta</taxon>
        <taxon>Embryophyta</taxon>
        <taxon>Tracheophyta</taxon>
        <taxon>Spermatophyta</taxon>
        <taxon>Magnoliopsida</taxon>
        <taxon>eudicotyledons</taxon>
        <taxon>Gunneridae</taxon>
        <taxon>Pentapetalae</taxon>
        <taxon>rosids</taxon>
        <taxon>fabids</taxon>
        <taxon>Fabales</taxon>
        <taxon>Fabaceae</taxon>
        <taxon>Papilionoideae</taxon>
        <taxon>50 kb inversion clade</taxon>
        <taxon>NPAAA clade</taxon>
        <taxon>indigoferoid/millettioid clade</taxon>
        <taxon>Phaseoleae</taxon>
        <taxon>Flemingia</taxon>
    </lineage>
</organism>
<sequence>MEWEWLLQSRGGDSYKKISKDKSSSTHQGLLFWYHQFKSWLNTTCLSFHKDTFSLNNIMAISKDINAYFEILVIDMNKLLSKEYRTSKLAKLDLARKEWGFF</sequence>
<dbReference type="EMBL" id="JBGMDY010000006">
    <property type="protein sequence ID" value="KAL2331277.1"/>
    <property type="molecule type" value="Genomic_DNA"/>
</dbReference>
<evidence type="ECO:0000313" key="2">
    <source>
        <dbReference type="Proteomes" id="UP001603857"/>
    </source>
</evidence>
<name>A0ABD1M6K4_9FABA</name>
<comment type="caution">
    <text evidence="1">The sequence shown here is derived from an EMBL/GenBank/DDBJ whole genome shotgun (WGS) entry which is preliminary data.</text>
</comment>
<dbReference type="Proteomes" id="UP001603857">
    <property type="component" value="Unassembled WGS sequence"/>
</dbReference>
<protein>
    <submittedName>
        <fullName evidence="1">Uncharacterized protein</fullName>
    </submittedName>
</protein>
<proteinExistence type="predicted"/>
<accession>A0ABD1M6K4</accession>
<dbReference type="AlphaFoldDB" id="A0ABD1M6K4"/>
<keyword evidence="2" id="KW-1185">Reference proteome</keyword>
<reference evidence="1 2" key="1">
    <citation type="submission" date="2024-08" db="EMBL/GenBank/DDBJ databases">
        <title>Insights into the chromosomal genome structure of Flemingia macrophylla.</title>
        <authorList>
            <person name="Ding Y."/>
            <person name="Zhao Y."/>
            <person name="Bi W."/>
            <person name="Wu M."/>
            <person name="Zhao G."/>
            <person name="Gong Y."/>
            <person name="Li W."/>
            <person name="Zhang P."/>
        </authorList>
    </citation>
    <scope>NUCLEOTIDE SEQUENCE [LARGE SCALE GENOMIC DNA]</scope>
    <source>
        <strain evidence="1">DYQJB</strain>
        <tissue evidence="1">Leaf</tissue>
    </source>
</reference>
<evidence type="ECO:0000313" key="1">
    <source>
        <dbReference type="EMBL" id="KAL2331277.1"/>
    </source>
</evidence>